<comment type="caution">
    <text evidence="1">The sequence shown here is derived from an EMBL/GenBank/DDBJ whole genome shotgun (WGS) entry which is preliminary data.</text>
</comment>
<dbReference type="PANTHER" id="PTHR35205:SF1">
    <property type="entry name" value="ZU5 DOMAIN-CONTAINING PROTEIN"/>
    <property type="match status" value="1"/>
</dbReference>
<dbReference type="EMBL" id="LHQR01000027">
    <property type="protein sequence ID" value="KXG52091.1"/>
    <property type="molecule type" value="Genomic_DNA"/>
</dbReference>
<evidence type="ECO:0000313" key="2">
    <source>
        <dbReference type="Proteomes" id="UP000070168"/>
    </source>
</evidence>
<dbReference type="AlphaFoldDB" id="A0A135LT41"/>
<evidence type="ECO:0008006" key="3">
    <source>
        <dbReference type="Google" id="ProtNLM"/>
    </source>
</evidence>
<dbReference type="SUPFAM" id="SSF52540">
    <property type="entry name" value="P-loop containing nucleoside triphosphate hydrolases"/>
    <property type="match status" value="1"/>
</dbReference>
<dbReference type="PANTHER" id="PTHR35205">
    <property type="entry name" value="NB-ARC AND TPR DOMAIN PROTEIN"/>
    <property type="match status" value="1"/>
</dbReference>
<dbReference type="Gene3D" id="3.40.50.300">
    <property type="entry name" value="P-loop containing nucleotide triphosphate hydrolases"/>
    <property type="match status" value="1"/>
</dbReference>
<reference evidence="1 2" key="1">
    <citation type="journal article" date="2016" name="BMC Genomics">
        <title>Genome sequencing and secondary metabolism of the postharvest pathogen Penicillium griseofulvum.</title>
        <authorList>
            <person name="Banani H."/>
            <person name="Marcet-Houben M."/>
            <person name="Ballester A.R."/>
            <person name="Abbruscato P."/>
            <person name="Gonzalez-Candelas L."/>
            <person name="Gabaldon T."/>
            <person name="Spadaro D."/>
        </authorList>
    </citation>
    <scope>NUCLEOTIDE SEQUENCE [LARGE SCALE GENOMIC DNA]</scope>
    <source>
        <strain evidence="1 2">PG3</strain>
    </source>
</reference>
<dbReference type="Proteomes" id="UP000070168">
    <property type="component" value="Unassembled WGS sequence"/>
</dbReference>
<gene>
    <name evidence="1" type="ORF">PGRI_083750</name>
</gene>
<organism evidence="1 2">
    <name type="scientific">Penicillium patulum</name>
    <name type="common">Penicillium griseofulvum</name>
    <dbReference type="NCBI Taxonomy" id="5078"/>
    <lineage>
        <taxon>Eukaryota</taxon>
        <taxon>Fungi</taxon>
        <taxon>Dikarya</taxon>
        <taxon>Ascomycota</taxon>
        <taxon>Pezizomycotina</taxon>
        <taxon>Eurotiomycetes</taxon>
        <taxon>Eurotiomycetidae</taxon>
        <taxon>Eurotiales</taxon>
        <taxon>Aspergillaceae</taxon>
        <taxon>Penicillium</taxon>
    </lineage>
</organism>
<dbReference type="OrthoDB" id="4364931at2759"/>
<name>A0A135LT41_PENPA</name>
<protein>
    <recommendedName>
        <fullName evidence="3">NB-ARC domain-containing protein</fullName>
    </recommendedName>
</protein>
<dbReference type="RefSeq" id="XP_040650627.1">
    <property type="nucleotide sequence ID" value="XM_040796089.1"/>
</dbReference>
<keyword evidence="2" id="KW-1185">Reference proteome</keyword>
<evidence type="ECO:0000313" key="1">
    <source>
        <dbReference type="EMBL" id="KXG52091.1"/>
    </source>
</evidence>
<dbReference type="InterPro" id="IPR027417">
    <property type="entry name" value="P-loop_NTPase"/>
</dbReference>
<proteinExistence type="predicted"/>
<dbReference type="GeneID" id="63711389"/>
<accession>A0A135LT41</accession>
<sequence length="197" mass="22391">MLFEIDSSIDMVWVYDLLNLGSASNKINFLRQWFSKTENRNWLMIFDGADDLESVQLTRYFHSCSWGHIIVTSRHRAAFGLVAPDGQALEALEEDAAIDLLLEKAVINNPTAEQLKEASAIVSSMGYLPLAVDQAGAFIWRREKSLEDYNRLFKEKQCEVLSITPSIGGYEKTVATVWELNFRQLEKEAPKASWAVR</sequence>